<dbReference type="OrthoDB" id="9802426at2"/>
<evidence type="ECO:0000256" key="6">
    <source>
        <dbReference type="ARBA" id="ARBA00023125"/>
    </source>
</evidence>
<keyword evidence="4" id="KW-0902">Two-component regulatory system</keyword>
<name>A0A233RDV5_9GAMM</name>
<keyword evidence="13" id="KW-1185">Reference proteome</keyword>
<dbReference type="SUPFAM" id="SSF52172">
    <property type="entry name" value="CheY-like"/>
    <property type="match status" value="1"/>
</dbReference>
<evidence type="ECO:0000256" key="2">
    <source>
        <dbReference type="ARBA" id="ARBA00022490"/>
    </source>
</evidence>
<dbReference type="SUPFAM" id="SSF46894">
    <property type="entry name" value="C-terminal effector domain of the bipartite response regulators"/>
    <property type="match status" value="1"/>
</dbReference>
<sequence>MEHAARILVIEDDRALNDQLAELLQGHGYQVSQCFDGEQGLLAALDPSVELILLDVLLPVRDGFSLLKLLRQSLHTPVIMLTACGAEEERIQGFSQGADDYLAKPFSFTELVLRIEALLRRARGRMTPSADLTQLTHDELWLDRRRQQAGFRQVSLDLTPIQFKLLWTLVQNRGEVLSKPFLYQQVLEREFSRYDRSLDMHLSRVRRKLDEAGMGGACLQTVHGTGYLFK</sequence>
<feature type="domain" description="Response regulatory" evidence="10">
    <location>
        <begin position="6"/>
        <end position="119"/>
    </location>
</feature>
<accession>A0A233RDV5</accession>
<feature type="modified residue" description="4-aspartylphosphate" evidence="8">
    <location>
        <position position="55"/>
    </location>
</feature>
<dbReference type="Gene3D" id="3.40.50.2300">
    <property type="match status" value="1"/>
</dbReference>
<dbReference type="InterPro" id="IPR039420">
    <property type="entry name" value="WalR-like"/>
</dbReference>
<evidence type="ECO:0000259" key="11">
    <source>
        <dbReference type="PROSITE" id="PS51755"/>
    </source>
</evidence>
<dbReference type="SMART" id="SM00448">
    <property type="entry name" value="REC"/>
    <property type="match status" value="1"/>
</dbReference>
<organism evidence="12 13">
    <name type="scientific">Oceanimonas doudoroffii</name>
    <dbReference type="NCBI Taxonomy" id="84158"/>
    <lineage>
        <taxon>Bacteria</taxon>
        <taxon>Pseudomonadati</taxon>
        <taxon>Pseudomonadota</taxon>
        <taxon>Gammaproteobacteria</taxon>
        <taxon>Aeromonadales</taxon>
        <taxon>Aeromonadaceae</taxon>
        <taxon>Oceanimonas</taxon>
    </lineage>
</organism>
<keyword evidence="5" id="KW-0805">Transcription regulation</keyword>
<evidence type="ECO:0000256" key="8">
    <source>
        <dbReference type="PROSITE-ProRule" id="PRU00169"/>
    </source>
</evidence>
<dbReference type="GO" id="GO:0006355">
    <property type="term" value="P:regulation of DNA-templated transcription"/>
    <property type="evidence" value="ECO:0007669"/>
    <property type="project" value="InterPro"/>
</dbReference>
<dbReference type="EMBL" id="NBIM01000003">
    <property type="protein sequence ID" value="OXY81577.1"/>
    <property type="molecule type" value="Genomic_DNA"/>
</dbReference>
<proteinExistence type="predicted"/>
<evidence type="ECO:0000256" key="1">
    <source>
        <dbReference type="ARBA" id="ARBA00004496"/>
    </source>
</evidence>
<dbReference type="InterPro" id="IPR001867">
    <property type="entry name" value="OmpR/PhoB-type_DNA-bd"/>
</dbReference>
<keyword evidence="2" id="KW-0963">Cytoplasm</keyword>
<dbReference type="Gene3D" id="1.10.10.10">
    <property type="entry name" value="Winged helix-like DNA-binding domain superfamily/Winged helix DNA-binding domain"/>
    <property type="match status" value="1"/>
</dbReference>
<reference evidence="12 13" key="1">
    <citation type="submission" date="2017-08" db="EMBL/GenBank/DDBJ databases">
        <title>A Genome Sequence of Oceanimonas doudoroffii ATCC 27123T.</title>
        <authorList>
            <person name="Brennan M.A."/>
            <person name="Maclea K.S."/>
            <person name="Mcclelland W.D."/>
            <person name="Trachtenberg A.M."/>
        </authorList>
    </citation>
    <scope>NUCLEOTIDE SEQUENCE [LARGE SCALE GENOMIC DNA]</scope>
    <source>
        <strain evidence="12 13">ATCC 27123</strain>
    </source>
</reference>
<dbReference type="PROSITE" id="PS51755">
    <property type="entry name" value="OMPR_PHOB"/>
    <property type="match status" value="1"/>
</dbReference>
<dbReference type="PROSITE" id="PS50110">
    <property type="entry name" value="RESPONSE_REGULATORY"/>
    <property type="match status" value="1"/>
</dbReference>
<evidence type="ECO:0000256" key="9">
    <source>
        <dbReference type="PROSITE-ProRule" id="PRU01091"/>
    </source>
</evidence>
<evidence type="ECO:0000256" key="3">
    <source>
        <dbReference type="ARBA" id="ARBA00022553"/>
    </source>
</evidence>
<dbReference type="InterPro" id="IPR001789">
    <property type="entry name" value="Sig_transdc_resp-reg_receiver"/>
</dbReference>
<dbReference type="GO" id="GO:0000156">
    <property type="term" value="F:phosphorelay response regulator activity"/>
    <property type="evidence" value="ECO:0007669"/>
    <property type="project" value="TreeGrafter"/>
</dbReference>
<evidence type="ECO:0000256" key="4">
    <source>
        <dbReference type="ARBA" id="ARBA00023012"/>
    </source>
</evidence>
<dbReference type="GO" id="GO:0005829">
    <property type="term" value="C:cytosol"/>
    <property type="evidence" value="ECO:0007669"/>
    <property type="project" value="TreeGrafter"/>
</dbReference>
<dbReference type="InterPro" id="IPR036388">
    <property type="entry name" value="WH-like_DNA-bd_sf"/>
</dbReference>
<evidence type="ECO:0000313" key="12">
    <source>
        <dbReference type="EMBL" id="OXY81577.1"/>
    </source>
</evidence>
<evidence type="ECO:0000256" key="7">
    <source>
        <dbReference type="ARBA" id="ARBA00023163"/>
    </source>
</evidence>
<dbReference type="GO" id="GO:0032993">
    <property type="term" value="C:protein-DNA complex"/>
    <property type="evidence" value="ECO:0007669"/>
    <property type="project" value="TreeGrafter"/>
</dbReference>
<evidence type="ECO:0000256" key="5">
    <source>
        <dbReference type="ARBA" id="ARBA00023015"/>
    </source>
</evidence>
<dbReference type="GO" id="GO:0000976">
    <property type="term" value="F:transcription cis-regulatory region binding"/>
    <property type="evidence" value="ECO:0007669"/>
    <property type="project" value="TreeGrafter"/>
</dbReference>
<dbReference type="Gene3D" id="6.10.250.690">
    <property type="match status" value="1"/>
</dbReference>
<keyword evidence="6 9" id="KW-0238">DNA-binding</keyword>
<evidence type="ECO:0000259" key="10">
    <source>
        <dbReference type="PROSITE" id="PS50110"/>
    </source>
</evidence>
<dbReference type="PANTHER" id="PTHR48111">
    <property type="entry name" value="REGULATOR OF RPOS"/>
    <property type="match status" value="1"/>
</dbReference>
<comment type="caution">
    <text evidence="12">The sequence shown here is derived from an EMBL/GenBank/DDBJ whole genome shotgun (WGS) entry which is preliminary data.</text>
</comment>
<feature type="DNA-binding region" description="OmpR/PhoB-type" evidence="9">
    <location>
        <begin position="132"/>
        <end position="230"/>
    </location>
</feature>
<protein>
    <submittedName>
        <fullName evidence="12">DNA-binding response regulator</fullName>
    </submittedName>
</protein>
<dbReference type="InterPro" id="IPR011006">
    <property type="entry name" value="CheY-like_superfamily"/>
</dbReference>
<dbReference type="InterPro" id="IPR016032">
    <property type="entry name" value="Sig_transdc_resp-reg_C-effctor"/>
</dbReference>
<gene>
    <name evidence="12" type="ORF">B6S08_11430</name>
</gene>
<dbReference type="Pfam" id="PF00486">
    <property type="entry name" value="Trans_reg_C"/>
    <property type="match status" value="1"/>
</dbReference>
<dbReference type="Pfam" id="PF00072">
    <property type="entry name" value="Response_reg"/>
    <property type="match status" value="1"/>
</dbReference>
<dbReference type="CDD" id="cd00383">
    <property type="entry name" value="trans_reg_C"/>
    <property type="match status" value="1"/>
</dbReference>
<feature type="domain" description="OmpR/PhoB-type" evidence="11">
    <location>
        <begin position="132"/>
        <end position="230"/>
    </location>
</feature>
<dbReference type="SMART" id="SM00862">
    <property type="entry name" value="Trans_reg_C"/>
    <property type="match status" value="1"/>
</dbReference>
<comment type="subcellular location">
    <subcellularLocation>
        <location evidence="1">Cytoplasm</location>
    </subcellularLocation>
</comment>
<keyword evidence="3 8" id="KW-0597">Phosphoprotein</keyword>
<dbReference type="RefSeq" id="WP_094200945.1">
    <property type="nucleotide sequence ID" value="NZ_NBIM01000003.1"/>
</dbReference>
<keyword evidence="7" id="KW-0804">Transcription</keyword>
<dbReference type="Proteomes" id="UP000242757">
    <property type="component" value="Unassembled WGS sequence"/>
</dbReference>
<evidence type="ECO:0000313" key="13">
    <source>
        <dbReference type="Proteomes" id="UP000242757"/>
    </source>
</evidence>
<dbReference type="AlphaFoldDB" id="A0A233RDV5"/>
<dbReference type="PANTHER" id="PTHR48111:SF39">
    <property type="entry name" value="TRANSCRIPTIONAL REGULATORY PROTEIN CPXR"/>
    <property type="match status" value="1"/>
</dbReference>